<dbReference type="PANTHER" id="PTHR11306">
    <property type="entry name" value="NIEMANN PICK TYPE C2 PROTEIN NPC2-RELATED"/>
    <property type="match status" value="1"/>
</dbReference>
<evidence type="ECO:0000256" key="6">
    <source>
        <dbReference type="SAM" id="SignalP"/>
    </source>
</evidence>
<comment type="caution">
    <text evidence="8">The sequence shown here is derived from an EMBL/GenBank/DDBJ whole genome shotgun (WGS) entry which is preliminary data.</text>
</comment>
<dbReference type="Pfam" id="PF02221">
    <property type="entry name" value="E1_DerP2_DerF2"/>
    <property type="match status" value="1"/>
</dbReference>
<evidence type="ECO:0000256" key="1">
    <source>
        <dbReference type="ARBA" id="ARBA00004613"/>
    </source>
</evidence>
<keyword evidence="11" id="KW-1185">Reference proteome</keyword>
<evidence type="ECO:0000256" key="5">
    <source>
        <dbReference type="ARBA" id="ARBA00023157"/>
    </source>
</evidence>
<organism evidence="8 10">
    <name type="scientific">Rotaria sordida</name>
    <dbReference type="NCBI Taxonomy" id="392033"/>
    <lineage>
        <taxon>Eukaryota</taxon>
        <taxon>Metazoa</taxon>
        <taxon>Spiralia</taxon>
        <taxon>Gnathifera</taxon>
        <taxon>Rotifera</taxon>
        <taxon>Eurotatoria</taxon>
        <taxon>Bdelloidea</taxon>
        <taxon>Philodinida</taxon>
        <taxon>Philodinidae</taxon>
        <taxon>Rotaria</taxon>
    </lineage>
</organism>
<dbReference type="GO" id="GO:0032367">
    <property type="term" value="P:intracellular cholesterol transport"/>
    <property type="evidence" value="ECO:0007669"/>
    <property type="project" value="InterPro"/>
</dbReference>
<dbReference type="EMBL" id="CAJNOL010001858">
    <property type="protein sequence ID" value="CAF1429331.1"/>
    <property type="molecule type" value="Genomic_DNA"/>
</dbReference>
<dbReference type="CDD" id="cd00916">
    <property type="entry name" value="Npc2_like"/>
    <property type="match status" value="1"/>
</dbReference>
<evidence type="ECO:0000259" key="7">
    <source>
        <dbReference type="SMART" id="SM00737"/>
    </source>
</evidence>
<evidence type="ECO:0000313" key="10">
    <source>
        <dbReference type="Proteomes" id="UP000663854"/>
    </source>
</evidence>
<dbReference type="InterPro" id="IPR014756">
    <property type="entry name" value="Ig_E-set"/>
</dbReference>
<dbReference type="EMBL" id="CAJNOH010001078">
    <property type="protein sequence ID" value="CAF1172731.1"/>
    <property type="molecule type" value="Genomic_DNA"/>
</dbReference>
<reference evidence="8" key="1">
    <citation type="submission" date="2021-02" db="EMBL/GenBank/DDBJ databases">
        <authorList>
            <person name="Nowell W R."/>
        </authorList>
    </citation>
    <scope>NUCLEOTIDE SEQUENCE</scope>
</reference>
<evidence type="ECO:0000256" key="2">
    <source>
        <dbReference type="ARBA" id="ARBA00006370"/>
    </source>
</evidence>
<feature type="signal peptide" evidence="6">
    <location>
        <begin position="1"/>
        <end position="19"/>
    </location>
</feature>
<dbReference type="Proteomes" id="UP000663854">
    <property type="component" value="Unassembled WGS sequence"/>
</dbReference>
<dbReference type="InterPro" id="IPR003172">
    <property type="entry name" value="ML_dom"/>
</dbReference>
<keyword evidence="4 6" id="KW-0732">Signal</keyword>
<name>A0A814U7I3_9BILA</name>
<dbReference type="PANTHER" id="PTHR11306:SF68">
    <property type="entry name" value="NPC INTRACELLULAR CHOLESTEROL TRANSPORTER 2"/>
    <property type="match status" value="1"/>
</dbReference>
<feature type="domain" description="MD-2-related lipid-recognition" evidence="7">
    <location>
        <begin position="23"/>
        <end position="145"/>
    </location>
</feature>
<sequence length="170" mass="18574">MFSFFLLILLFCSINFVSTATPYRVCQSELGTIKTFDVTGCTTAPCKFVKGNTYTMSITFQSKASSITAKVSIHGIIAGVPIPFPLPDPDGCKLGIKCPVNEGDINTASLSLPVLPSYPSMSLYVKIEIIGDNKNQDYACLKFPATITSGSKQLQQFVSWKKGKFFEMLD</sequence>
<comment type="similarity">
    <text evidence="2">Belongs to the NPC2 family.</text>
</comment>
<dbReference type="GO" id="GO:0005576">
    <property type="term" value="C:extracellular region"/>
    <property type="evidence" value="ECO:0007669"/>
    <property type="project" value="UniProtKB-SubCell"/>
</dbReference>
<evidence type="ECO:0000313" key="9">
    <source>
        <dbReference type="EMBL" id="CAF1429331.1"/>
    </source>
</evidence>
<dbReference type="SUPFAM" id="SSF81296">
    <property type="entry name" value="E set domains"/>
    <property type="match status" value="1"/>
</dbReference>
<feature type="chain" id="PRO_5035603072" description="MD-2-related lipid-recognition domain-containing protein" evidence="6">
    <location>
        <begin position="20"/>
        <end position="170"/>
    </location>
</feature>
<gene>
    <name evidence="9" type="ORF">JXQ802_LOCUS36335</name>
    <name evidence="8" type="ORF">PYM288_LOCUS23364</name>
</gene>
<evidence type="ECO:0000256" key="3">
    <source>
        <dbReference type="ARBA" id="ARBA00022525"/>
    </source>
</evidence>
<dbReference type="Gene3D" id="2.60.40.770">
    <property type="match status" value="1"/>
</dbReference>
<comment type="subcellular location">
    <subcellularLocation>
        <location evidence="1">Secreted</location>
    </subcellularLocation>
</comment>
<keyword evidence="3" id="KW-0964">Secreted</keyword>
<dbReference type="InterPro" id="IPR033916">
    <property type="entry name" value="ML_Npc2-like"/>
</dbReference>
<dbReference type="Proteomes" id="UP000663870">
    <property type="component" value="Unassembled WGS sequence"/>
</dbReference>
<dbReference type="GO" id="GO:0032934">
    <property type="term" value="F:sterol binding"/>
    <property type="evidence" value="ECO:0007669"/>
    <property type="project" value="InterPro"/>
</dbReference>
<evidence type="ECO:0000313" key="11">
    <source>
        <dbReference type="Proteomes" id="UP000663870"/>
    </source>
</evidence>
<protein>
    <recommendedName>
        <fullName evidence="7">MD-2-related lipid-recognition domain-containing protein</fullName>
    </recommendedName>
</protein>
<proteinExistence type="inferred from homology"/>
<dbReference type="FunFam" id="2.60.40.770:FF:000001">
    <property type="entry name" value="NPC intracellular cholesterol transporter 2"/>
    <property type="match status" value="1"/>
</dbReference>
<evidence type="ECO:0000313" key="8">
    <source>
        <dbReference type="EMBL" id="CAF1172731.1"/>
    </source>
</evidence>
<evidence type="ECO:0000256" key="4">
    <source>
        <dbReference type="ARBA" id="ARBA00022729"/>
    </source>
</evidence>
<dbReference type="InterPro" id="IPR039670">
    <property type="entry name" value="NPC2-like"/>
</dbReference>
<accession>A0A814U7I3</accession>
<keyword evidence="5" id="KW-1015">Disulfide bond</keyword>
<dbReference type="SMART" id="SM00737">
    <property type="entry name" value="ML"/>
    <property type="match status" value="1"/>
</dbReference>
<dbReference type="AlphaFoldDB" id="A0A814U7I3"/>